<comment type="caution">
    <text evidence="1">The sequence shown here is derived from an EMBL/GenBank/DDBJ whole genome shotgun (WGS) entry which is preliminary data.</text>
</comment>
<protein>
    <submittedName>
        <fullName evidence="1">Uncharacterized protein</fullName>
    </submittedName>
</protein>
<dbReference type="EMBL" id="JAQIFT010000033">
    <property type="protein sequence ID" value="MDA3731384.1"/>
    <property type="molecule type" value="Genomic_DNA"/>
</dbReference>
<name>A0AA42DLR8_9FIRM</name>
<sequence length="75" mass="8406">MHWLNLECNNFLVRSTTYGSYDTTKITEKDNDELTVRVKGLKNGNTYKYIISGVTNNDTGSNKTLTGTLIAVDED</sequence>
<dbReference type="AlphaFoldDB" id="A0AA42DLR8"/>
<evidence type="ECO:0000313" key="2">
    <source>
        <dbReference type="Proteomes" id="UP001169242"/>
    </source>
</evidence>
<gene>
    <name evidence="1" type="ORF">PBV87_07830</name>
</gene>
<accession>A0AA42DLR8</accession>
<evidence type="ECO:0000313" key="1">
    <source>
        <dbReference type="EMBL" id="MDA3731384.1"/>
    </source>
</evidence>
<organism evidence="1 2">
    <name type="scientific">Holtiella tumoricola</name>
    <dbReference type="NCBI Taxonomy" id="3018743"/>
    <lineage>
        <taxon>Bacteria</taxon>
        <taxon>Bacillati</taxon>
        <taxon>Bacillota</taxon>
        <taxon>Clostridia</taxon>
        <taxon>Lachnospirales</taxon>
        <taxon>Cellulosilyticaceae</taxon>
        <taxon>Holtiella</taxon>
    </lineage>
</organism>
<proteinExistence type="predicted"/>
<dbReference type="Proteomes" id="UP001169242">
    <property type="component" value="Unassembled WGS sequence"/>
</dbReference>
<reference evidence="1" key="1">
    <citation type="journal article" date="2023" name="Int. J. Syst. Evol. Microbiol.">
        <title>&lt;i&gt;Holtiella tumoricola&lt;/i&gt; gen. nov. sp. nov., isolated from a human clinical sample.</title>
        <authorList>
            <person name="Allen-Vercoe E."/>
            <person name="Daigneault M.C."/>
            <person name="Vancuren S.J."/>
            <person name="Cochrane K."/>
            <person name="O'Neal L.L."/>
            <person name="Sankaranarayanan K."/>
            <person name="Lawson P.A."/>
        </authorList>
    </citation>
    <scope>NUCLEOTIDE SEQUENCE</scope>
    <source>
        <strain evidence="1">CC70A</strain>
    </source>
</reference>
<keyword evidence="2" id="KW-1185">Reference proteome</keyword>
<dbReference type="RefSeq" id="WP_271011770.1">
    <property type="nucleotide sequence ID" value="NZ_JAQIFT010000033.1"/>
</dbReference>